<organism evidence="1">
    <name type="scientific">Anopheles braziliensis</name>
    <dbReference type="NCBI Taxonomy" id="58242"/>
    <lineage>
        <taxon>Eukaryota</taxon>
        <taxon>Metazoa</taxon>
        <taxon>Ecdysozoa</taxon>
        <taxon>Arthropoda</taxon>
        <taxon>Hexapoda</taxon>
        <taxon>Insecta</taxon>
        <taxon>Pterygota</taxon>
        <taxon>Neoptera</taxon>
        <taxon>Endopterygota</taxon>
        <taxon>Diptera</taxon>
        <taxon>Nematocera</taxon>
        <taxon>Culicoidea</taxon>
        <taxon>Culicidae</taxon>
        <taxon>Anophelinae</taxon>
        <taxon>Anopheles</taxon>
    </lineage>
</organism>
<dbReference type="EMBL" id="GGFM01009348">
    <property type="protein sequence ID" value="MBW30099.1"/>
    <property type="molecule type" value="Transcribed_RNA"/>
</dbReference>
<protein>
    <submittedName>
        <fullName evidence="1">Putative secreted peptide</fullName>
    </submittedName>
</protein>
<proteinExistence type="predicted"/>
<sequence length="99" mass="11432">MCISRSLCLRFSISVIFSFPTSAPPFSIRSSISLTFHGLFTLFLQIDRFFPSRFLDLFHKQRLFAFLVRGHTGVAQLAELLFTWFGQFQQTISETTENS</sequence>
<dbReference type="AlphaFoldDB" id="A0A2M3ZNK4"/>
<accession>A0A2M3ZNK4</accession>
<reference evidence="1" key="1">
    <citation type="submission" date="2018-01" db="EMBL/GenBank/DDBJ databases">
        <title>An insight into the sialome of Amazonian anophelines.</title>
        <authorList>
            <person name="Ribeiro J.M."/>
            <person name="Scarpassa V."/>
            <person name="Calvo E."/>
        </authorList>
    </citation>
    <scope>NUCLEOTIDE SEQUENCE</scope>
    <source>
        <tissue evidence="1">Salivary glands</tissue>
    </source>
</reference>
<name>A0A2M3ZNK4_9DIPT</name>
<evidence type="ECO:0000313" key="1">
    <source>
        <dbReference type="EMBL" id="MBW30099.1"/>
    </source>
</evidence>